<reference evidence="1 2" key="1">
    <citation type="journal article" date="2008" name="Proc. Natl. Acad. Sci. U.S.A.">
        <title>Niche adaptation and genome expansion in the chlorophyll d-producing cyanobacterium Acaryochloris marina.</title>
        <authorList>
            <person name="Swingley W.D."/>
            <person name="Chen M."/>
            <person name="Cheung P.C."/>
            <person name="Conrad A.L."/>
            <person name="Dejesa L.C."/>
            <person name="Hao J."/>
            <person name="Honchak B.M."/>
            <person name="Karbach L.E."/>
            <person name="Kurdoglu A."/>
            <person name="Lahiri S."/>
            <person name="Mastrian S.D."/>
            <person name="Miyashita H."/>
            <person name="Page L."/>
            <person name="Ramakrishna P."/>
            <person name="Satoh S."/>
            <person name="Sattley W.M."/>
            <person name="Shimada Y."/>
            <person name="Taylor H.L."/>
            <person name="Tomo T."/>
            <person name="Tsuchiya T."/>
            <person name="Wang Z.T."/>
            <person name="Raymond J."/>
            <person name="Mimuro M."/>
            <person name="Blankenship R.E."/>
            <person name="Touchman J.W."/>
        </authorList>
    </citation>
    <scope>NUCLEOTIDE SEQUENCE [LARGE SCALE GENOMIC DNA]</scope>
    <source>
        <strain evidence="2">MBIC 11017</strain>
    </source>
</reference>
<dbReference type="KEGG" id="amr:AM1_2539"/>
<keyword evidence="2" id="KW-1185">Reference proteome</keyword>
<accession>B0C5H1</accession>
<name>B0C5H1_ACAM1</name>
<dbReference type="HOGENOM" id="CLU_2534869_0_0_3"/>
<dbReference type="STRING" id="329726.AM1_2539"/>
<gene>
    <name evidence="1" type="ordered locus">AM1_2539</name>
</gene>
<dbReference type="RefSeq" id="WP_012163006.1">
    <property type="nucleotide sequence ID" value="NC_009925.1"/>
</dbReference>
<organism evidence="1 2">
    <name type="scientific">Acaryochloris marina (strain MBIC 11017)</name>
    <dbReference type="NCBI Taxonomy" id="329726"/>
    <lineage>
        <taxon>Bacteria</taxon>
        <taxon>Bacillati</taxon>
        <taxon>Cyanobacteriota</taxon>
        <taxon>Cyanophyceae</taxon>
        <taxon>Acaryochloridales</taxon>
        <taxon>Acaryochloridaceae</taxon>
        <taxon>Acaryochloris</taxon>
    </lineage>
</organism>
<protein>
    <submittedName>
        <fullName evidence="1">Uncharacterized protein</fullName>
    </submittedName>
</protein>
<dbReference type="Proteomes" id="UP000000268">
    <property type="component" value="Chromosome"/>
</dbReference>
<dbReference type="EMBL" id="CP000828">
    <property type="protein sequence ID" value="ABW27547.1"/>
    <property type="molecule type" value="Genomic_DNA"/>
</dbReference>
<proteinExistence type="predicted"/>
<evidence type="ECO:0000313" key="1">
    <source>
        <dbReference type="EMBL" id="ABW27547.1"/>
    </source>
</evidence>
<sequence>MRTQHQLTLTPNETVVHPKRHKISTAEEMSRDSKARAQYSECRTSLCYAHHQSIDMGVNWMIMVPGYHLKRIYDVTVNQLLDY</sequence>
<dbReference type="AlphaFoldDB" id="B0C5H1"/>
<evidence type="ECO:0000313" key="2">
    <source>
        <dbReference type="Proteomes" id="UP000000268"/>
    </source>
</evidence>